<dbReference type="PANTHER" id="PTHR42756">
    <property type="entry name" value="TRANSCRIPTIONAL REGULATOR, MARR"/>
    <property type="match status" value="1"/>
</dbReference>
<dbReference type="InterPro" id="IPR000835">
    <property type="entry name" value="HTH_MarR-typ"/>
</dbReference>
<evidence type="ECO:0000256" key="1">
    <source>
        <dbReference type="ARBA" id="ARBA00023015"/>
    </source>
</evidence>
<keyword evidence="3" id="KW-0804">Transcription</keyword>
<feature type="domain" description="HTH marR-type" evidence="4">
    <location>
        <begin position="1"/>
        <end position="132"/>
    </location>
</feature>
<protein>
    <submittedName>
        <fullName evidence="5">MarR family transcriptional regulator</fullName>
    </submittedName>
</protein>
<name>A0ABX7AVR0_9BACI</name>
<evidence type="ECO:0000313" key="5">
    <source>
        <dbReference type="EMBL" id="QQP12963.1"/>
    </source>
</evidence>
<dbReference type="SUPFAM" id="SSF46785">
    <property type="entry name" value="Winged helix' DNA-binding domain"/>
    <property type="match status" value="1"/>
</dbReference>
<sequence>MENIKNALINLQCELVAERNKVNLQNISWIQYDILHLLSEEERLLPSQISTILGISRTKLSKSLKDLKRLGYLEQKPNVQDGRELITMLTVDGKAILTNIEVGHEELYKIASSVFSEEELALFSELSMKFSKALKDERLKEHE</sequence>
<evidence type="ECO:0000256" key="2">
    <source>
        <dbReference type="ARBA" id="ARBA00023125"/>
    </source>
</evidence>
<dbReference type="Gene3D" id="1.10.10.10">
    <property type="entry name" value="Winged helix-like DNA-binding domain superfamily/Winged helix DNA-binding domain"/>
    <property type="match status" value="1"/>
</dbReference>
<gene>
    <name evidence="5" type="ORF">FJQ98_02495</name>
</gene>
<dbReference type="PANTHER" id="PTHR42756:SF1">
    <property type="entry name" value="TRANSCRIPTIONAL REPRESSOR OF EMRAB OPERON"/>
    <property type="match status" value="1"/>
</dbReference>
<dbReference type="Pfam" id="PF12802">
    <property type="entry name" value="MarR_2"/>
    <property type="match status" value="1"/>
</dbReference>
<keyword evidence="2" id="KW-0238">DNA-binding</keyword>
<dbReference type="Proteomes" id="UP000596049">
    <property type="component" value="Chromosome"/>
</dbReference>
<organism evidence="5 6">
    <name type="scientific">Lysinibacillus agricola</name>
    <dbReference type="NCBI Taxonomy" id="2590012"/>
    <lineage>
        <taxon>Bacteria</taxon>
        <taxon>Bacillati</taxon>
        <taxon>Bacillota</taxon>
        <taxon>Bacilli</taxon>
        <taxon>Bacillales</taxon>
        <taxon>Bacillaceae</taxon>
        <taxon>Lysinibacillus</taxon>
    </lineage>
</organism>
<dbReference type="SMART" id="SM00347">
    <property type="entry name" value="HTH_MARR"/>
    <property type="match status" value="1"/>
</dbReference>
<dbReference type="InterPro" id="IPR036390">
    <property type="entry name" value="WH_DNA-bd_sf"/>
</dbReference>
<keyword evidence="1" id="KW-0805">Transcription regulation</keyword>
<dbReference type="EMBL" id="CP067341">
    <property type="protein sequence ID" value="QQP12963.1"/>
    <property type="molecule type" value="Genomic_DNA"/>
</dbReference>
<evidence type="ECO:0000259" key="4">
    <source>
        <dbReference type="PROSITE" id="PS50995"/>
    </source>
</evidence>
<dbReference type="InterPro" id="IPR036388">
    <property type="entry name" value="WH-like_DNA-bd_sf"/>
</dbReference>
<dbReference type="PROSITE" id="PS50995">
    <property type="entry name" value="HTH_MARR_2"/>
    <property type="match status" value="1"/>
</dbReference>
<evidence type="ECO:0000256" key="3">
    <source>
        <dbReference type="ARBA" id="ARBA00023163"/>
    </source>
</evidence>
<dbReference type="PRINTS" id="PR00598">
    <property type="entry name" value="HTHMARR"/>
</dbReference>
<keyword evidence="6" id="KW-1185">Reference proteome</keyword>
<reference evidence="5 6" key="1">
    <citation type="submission" date="2020-01" db="EMBL/GenBank/DDBJ databases">
        <authorList>
            <person name="Liu G."/>
            <person name="Liu B."/>
        </authorList>
    </citation>
    <scope>NUCLEOTIDE SEQUENCE [LARGE SCALE GENOMIC DNA]</scope>
    <source>
        <strain evidence="5 6">FJAT-51161</strain>
    </source>
</reference>
<accession>A0ABX7AVR0</accession>
<proteinExistence type="predicted"/>
<evidence type="ECO:0000313" key="6">
    <source>
        <dbReference type="Proteomes" id="UP000596049"/>
    </source>
</evidence>
<dbReference type="RefSeq" id="WP_053597382.1">
    <property type="nucleotide sequence ID" value="NZ_CP067341.1"/>
</dbReference>